<gene>
    <name evidence="1" type="ORF">RPERSI_LOCUS21773</name>
</gene>
<reference evidence="1" key="1">
    <citation type="submission" date="2021-06" db="EMBL/GenBank/DDBJ databases">
        <authorList>
            <person name="Kallberg Y."/>
            <person name="Tangrot J."/>
            <person name="Rosling A."/>
        </authorList>
    </citation>
    <scope>NUCLEOTIDE SEQUENCE</scope>
    <source>
        <strain evidence="1">MA461A</strain>
    </source>
</reference>
<organism evidence="1 2">
    <name type="scientific">Racocetra persica</name>
    <dbReference type="NCBI Taxonomy" id="160502"/>
    <lineage>
        <taxon>Eukaryota</taxon>
        <taxon>Fungi</taxon>
        <taxon>Fungi incertae sedis</taxon>
        <taxon>Mucoromycota</taxon>
        <taxon>Glomeromycotina</taxon>
        <taxon>Glomeromycetes</taxon>
        <taxon>Diversisporales</taxon>
        <taxon>Gigasporaceae</taxon>
        <taxon>Racocetra</taxon>
    </lineage>
</organism>
<keyword evidence="2" id="KW-1185">Reference proteome</keyword>
<name>A0ACA9RQB8_9GLOM</name>
<sequence>MRPYVRKERKLHLFKEQEIIESFFYVKSQLEKMIEEENVIVLFVGTSPHLSEIVKQAAISCQSPYLANYWPGGFLTNFRTIRQQIKHLKDLLYFQKSEKFASLSKKRQAELEKEITKLKEVYEGVLDLLKYDCLFTSPREEKRSKILLFIIGLKKEKTALKEAKSLNIPVIAICNTDGDPDLIDYLILGNDYTESSVAFLIDKVAEIIRESKLKKDAGLSTEKAAVAAANEEKVLSTEAH</sequence>
<protein>
    <submittedName>
        <fullName evidence="1">8225_t:CDS:1</fullName>
    </submittedName>
</protein>
<evidence type="ECO:0000313" key="2">
    <source>
        <dbReference type="Proteomes" id="UP000789920"/>
    </source>
</evidence>
<dbReference type="Proteomes" id="UP000789920">
    <property type="component" value="Unassembled WGS sequence"/>
</dbReference>
<proteinExistence type="predicted"/>
<comment type="caution">
    <text evidence="1">The sequence shown here is derived from an EMBL/GenBank/DDBJ whole genome shotgun (WGS) entry which is preliminary data.</text>
</comment>
<evidence type="ECO:0000313" key="1">
    <source>
        <dbReference type="EMBL" id="CAG8804731.1"/>
    </source>
</evidence>
<dbReference type="EMBL" id="CAJVQC010064625">
    <property type="protein sequence ID" value="CAG8804731.1"/>
    <property type="molecule type" value="Genomic_DNA"/>
</dbReference>
<accession>A0ACA9RQB8</accession>